<feature type="transmembrane region" description="Helical" evidence="1">
    <location>
        <begin position="187"/>
        <end position="204"/>
    </location>
</feature>
<feature type="transmembrane region" description="Helical" evidence="1">
    <location>
        <begin position="144"/>
        <end position="167"/>
    </location>
</feature>
<dbReference type="RefSeq" id="WP_150949793.1">
    <property type="nucleotide sequence ID" value="NZ_VCMV01000077.1"/>
</dbReference>
<feature type="transmembrane region" description="Helical" evidence="1">
    <location>
        <begin position="21"/>
        <end position="40"/>
    </location>
</feature>
<dbReference type="InterPro" id="IPR009936">
    <property type="entry name" value="DUF1468"/>
</dbReference>
<accession>A0A5N3P3N7</accession>
<feature type="domain" description="DUF1468" evidence="2">
    <location>
        <begin position="25"/>
        <end position="168"/>
    </location>
</feature>
<dbReference type="OrthoDB" id="7914375at2"/>
<comment type="caution">
    <text evidence="3">The sequence shown here is derived from an EMBL/GenBank/DDBJ whole genome shotgun (WGS) entry which is preliminary data.</text>
</comment>
<keyword evidence="1" id="KW-0472">Membrane</keyword>
<feature type="transmembrane region" description="Helical" evidence="1">
    <location>
        <begin position="90"/>
        <end position="110"/>
    </location>
</feature>
<name>A0A5N3P3N7_9HYPH</name>
<dbReference type="Proteomes" id="UP000325684">
    <property type="component" value="Unassembled WGS sequence"/>
</dbReference>
<keyword evidence="1" id="KW-0812">Transmembrane</keyword>
<feature type="transmembrane region" description="Helical" evidence="1">
    <location>
        <begin position="60"/>
        <end position="78"/>
    </location>
</feature>
<gene>
    <name evidence="3" type="ORF">FEZ63_23915</name>
</gene>
<keyword evidence="4" id="KW-1185">Reference proteome</keyword>
<keyword evidence="1" id="KW-1133">Transmembrane helix</keyword>
<evidence type="ECO:0000313" key="4">
    <source>
        <dbReference type="Proteomes" id="UP000325684"/>
    </source>
</evidence>
<dbReference type="EMBL" id="VCMV01000077">
    <property type="protein sequence ID" value="KAB0264348.1"/>
    <property type="molecule type" value="Genomic_DNA"/>
</dbReference>
<evidence type="ECO:0000313" key="3">
    <source>
        <dbReference type="EMBL" id="KAB0264348.1"/>
    </source>
</evidence>
<organism evidence="3 4">
    <name type="scientific">Microvirga brassicacearum</name>
    <dbReference type="NCBI Taxonomy" id="2580413"/>
    <lineage>
        <taxon>Bacteria</taxon>
        <taxon>Pseudomonadati</taxon>
        <taxon>Pseudomonadota</taxon>
        <taxon>Alphaproteobacteria</taxon>
        <taxon>Hyphomicrobiales</taxon>
        <taxon>Methylobacteriaceae</taxon>
        <taxon>Microvirga</taxon>
    </lineage>
</organism>
<evidence type="ECO:0000259" key="2">
    <source>
        <dbReference type="Pfam" id="PF07331"/>
    </source>
</evidence>
<reference evidence="3 4" key="1">
    <citation type="journal article" date="2019" name="Microorganisms">
        <title>Genome Insights into the Novel Species Microvirga brassicacearum, a Rapeseed Endophyte with Biotechnological Potential.</title>
        <authorList>
            <person name="Jimenez-Gomez A."/>
            <person name="Saati-Santamaria Z."/>
            <person name="Igual J.M."/>
            <person name="Rivas R."/>
            <person name="Mateos P.F."/>
            <person name="Garcia-Fraile P."/>
        </authorList>
    </citation>
    <scope>NUCLEOTIDE SEQUENCE [LARGE SCALE GENOMIC DNA]</scope>
    <source>
        <strain evidence="3 4">CDVBN77</strain>
    </source>
</reference>
<protein>
    <submittedName>
        <fullName evidence="3">Tripartite tricarboxylate transporter TctB family protein</fullName>
    </submittedName>
</protein>
<evidence type="ECO:0000256" key="1">
    <source>
        <dbReference type="SAM" id="Phobius"/>
    </source>
</evidence>
<proteinExistence type="predicted"/>
<dbReference type="AlphaFoldDB" id="A0A5N3P3N7"/>
<feature type="transmembrane region" description="Helical" evidence="1">
    <location>
        <begin position="116"/>
        <end position="137"/>
    </location>
</feature>
<sequence length="223" mass="23549">MSLSPQGVAQPPMRRGPIRSTQNFAGGLFLLALAALALYLARNLPQGSLRSMGPAMLPDWLAYGVGACGFALVVMSLLRDGEALAKSSLRGPVVVLLAILAFAMTIRPFSLGAMGLPGLGMVVAGPLAIIIGGYATPDVRLRPLLILALSLTPFCMVLFGDLLNLPIPIFPQSFANLFPASWSQKEILRATAVVMAIAALALFLTGRRRPSNRIDVVDHSGTM</sequence>
<dbReference type="Pfam" id="PF07331">
    <property type="entry name" value="TctB"/>
    <property type="match status" value="1"/>
</dbReference>